<gene>
    <name evidence="1" type="ORF">DFR31_2540</name>
</gene>
<dbReference type="RefSeq" id="WP_121443043.1">
    <property type="nucleotide sequence ID" value="NZ_RCDA01000005.1"/>
</dbReference>
<dbReference type="Pfam" id="PF00106">
    <property type="entry name" value="adh_short"/>
    <property type="match status" value="1"/>
</dbReference>
<sequence length="223" mass="24002">MSKLIIGASRGIGLELVRQLTQRGDDVIAAVRSSNAELDATGADIHTGVDVTRHDSLHELADKLGNQPLEWLLVVAGVMSKQRLGQLDQDAVDGIRQQFETNALGPLMAAEALSPWLAPGGKLGILTSRMGSLADNTSGNSYGYRMSKAAVNMAGVSLAHDLQEREIAVALLHPGWVRTDMTRHDGLIDPEESAAGIIQRMDALTLDQTGRFWHAPKGEPLPW</sequence>
<protein>
    <submittedName>
        <fullName evidence="1">Short-subunit dehydrogenase</fullName>
    </submittedName>
</protein>
<dbReference type="SUPFAM" id="SSF51735">
    <property type="entry name" value="NAD(P)-binding Rossmann-fold domains"/>
    <property type="match status" value="1"/>
</dbReference>
<dbReference type="InterPro" id="IPR052184">
    <property type="entry name" value="SDR_enzymes"/>
</dbReference>
<dbReference type="Gene3D" id="3.40.50.720">
    <property type="entry name" value="NAD(P)-binding Rossmann-like Domain"/>
    <property type="match status" value="1"/>
</dbReference>
<keyword evidence="2" id="KW-1185">Reference proteome</keyword>
<evidence type="ECO:0000313" key="1">
    <source>
        <dbReference type="EMBL" id="RLK46833.1"/>
    </source>
</evidence>
<dbReference type="CDD" id="cd05325">
    <property type="entry name" value="carb_red_sniffer_like_SDR_c"/>
    <property type="match status" value="1"/>
</dbReference>
<dbReference type="InterPro" id="IPR002347">
    <property type="entry name" value="SDR_fam"/>
</dbReference>
<dbReference type="Proteomes" id="UP000275461">
    <property type="component" value="Unassembled WGS sequence"/>
</dbReference>
<evidence type="ECO:0000313" key="2">
    <source>
        <dbReference type="Proteomes" id="UP000275461"/>
    </source>
</evidence>
<dbReference type="PANTHER" id="PTHR45458">
    <property type="entry name" value="SHORT-CHAIN DEHYDROGENASE/REDUCTASE SDR"/>
    <property type="match status" value="1"/>
</dbReference>
<organism evidence="1 2">
    <name type="scientific">Alkalispirillum mobile</name>
    <dbReference type="NCBI Taxonomy" id="85925"/>
    <lineage>
        <taxon>Bacteria</taxon>
        <taxon>Pseudomonadati</taxon>
        <taxon>Pseudomonadota</taxon>
        <taxon>Gammaproteobacteria</taxon>
        <taxon>Chromatiales</taxon>
        <taxon>Ectothiorhodospiraceae</taxon>
        <taxon>Alkalispirillum</taxon>
    </lineage>
</organism>
<accession>A0A498BS54</accession>
<reference evidence="1 2" key="1">
    <citation type="submission" date="2018-10" db="EMBL/GenBank/DDBJ databases">
        <title>Genomic Encyclopedia of Type Strains, Phase IV (KMG-IV): sequencing the most valuable type-strain genomes for metagenomic binning, comparative biology and taxonomic classification.</title>
        <authorList>
            <person name="Goeker M."/>
        </authorList>
    </citation>
    <scope>NUCLEOTIDE SEQUENCE [LARGE SCALE GENOMIC DNA]</scope>
    <source>
        <strain evidence="1 2">DSM 12769</strain>
    </source>
</reference>
<dbReference type="AlphaFoldDB" id="A0A498BS54"/>
<dbReference type="PRINTS" id="PR00081">
    <property type="entry name" value="GDHRDH"/>
</dbReference>
<dbReference type="GO" id="GO:0016616">
    <property type="term" value="F:oxidoreductase activity, acting on the CH-OH group of donors, NAD or NADP as acceptor"/>
    <property type="evidence" value="ECO:0007669"/>
    <property type="project" value="TreeGrafter"/>
</dbReference>
<dbReference type="PANTHER" id="PTHR45458:SF1">
    <property type="entry name" value="SHORT CHAIN DEHYDROGENASE"/>
    <property type="match status" value="1"/>
</dbReference>
<dbReference type="EMBL" id="RCDA01000005">
    <property type="protein sequence ID" value="RLK46833.1"/>
    <property type="molecule type" value="Genomic_DNA"/>
</dbReference>
<name>A0A498BS54_9GAMM</name>
<dbReference type="InterPro" id="IPR036291">
    <property type="entry name" value="NAD(P)-bd_dom_sf"/>
</dbReference>
<proteinExistence type="predicted"/>
<dbReference type="OrthoDB" id="5786478at2"/>
<comment type="caution">
    <text evidence="1">The sequence shown here is derived from an EMBL/GenBank/DDBJ whole genome shotgun (WGS) entry which is preliminary data.</text>
</comment>